<feature type="signal peptide" evidence="1">
    <location>
        <begin position="1"/>
        <end position="17"/>
    </location>
</feature>
<feature type="chain" id="PRO_5043842459" description="VWFD domain-containing protein" evidence="1">
    <location>
        <begin position="18"/>
        <end position="135"/>
    </location>
</feature>
<dbReference type="AlphaFoldDB" id="A0AAV4FVS1"/>
<keyword evidence="1" id="KW-0732">Signal</keyword>
<gene>
    <name evidence="2" type="ORF">ElyMa_005818700</name>
</gene>
<proteinExistence type="predicted"/>
<keyword evidence="3" id="KW-1185">Reference proteome</keyword>
<evidence type="ECO:0008006" key="4">
    <source>
        <dbReference type="Google" id="ProtNLM"/>
    </source>
</evidence>
<organism evidence="2 3">
    <name type="scientific">Elysia marginata</name>
    <dbReference type="NCBI Taxonomy" id="1093978"/>
    <lineage>
        <taxon>Eukaryota</taxon>
        <taxon>Metazoa</taxon>
        <taxon>Spiralia</taxon>
        <taxon>Lophotrochozoa</taxon>
        <taxon>Mollusca</taxon>
        <taxon>Gastropoda</taxon>
        <taxon>Heterobranchia</taxon>
        <taxon>Euthyneura</taxon>
        <taxon>Panpulmonata</taxon>
        <taxon>Sacoglossa</taxon>
        <taxon>Placobranchoidea</taxon>
        <taxon>Plakobranchidae</taxon>
        <taxon>Elysia</taxon>
    </lineage>
</organism>
<evidence type="ECO:0000313" key="3">
    <source>
        <dbReference type="Proteomes" id="UP000762676"/>
    </source>
</evidence>
<sequence>MGALLAHQPSWISCAMGFVLLSGPVAHEIYCKKSKFFDHGSKKKLHTDNFLLEQNANFTPLPTPSSMSFFKKTKNVVRIENVKNVLRINVSRRYCQHINTVIMATAPRTVLEIDGDFVASPAVGVTEYTQLKVIG</sequence>
<protein>
    <recommendedName>
        <fullName evidence="4">VWFD domain-containing protein</fullName>
    </recommendedName>
</protein>
<accession>A0AAV4FVS1</accession>
<name>A0AAV4FVS1_9GAST</name>
<reference evidence="2 3" key="1">
    <citation type="journal article" date="2021" name="Elife">
        <title>Chloroplast acquisition without the gene transfer in kleptoplastic sea slugs, Plakobranchus ocellatus.</title>
        <authorList>
            <person name="Maeda T."/>
            <person name="Takahashi S."/>
            <person name="Yoshida T."/>
            <person name="Shimamura S."/>
            <person name="Takaki Y."/>
            <person name="Nagai Y."/>
            <person name="Toyoda A."/>
            <person name="Suzuki Y."/>
            <person name="Arimoto A."/>
            <person name="Ishii H."/>
            <person name="Satoh N."/>
            <person name="Nishiyama T."/>
            <person name="Hasebe M."/>
            <person name="Maruyama T."/>
            <person name="Minagawa J."/>
            <person name="Obokata J."/>
            <person name="Shigenobu S."/>
        </authorList>
    </citation>
    <scope>NUCLEOTIDE SEQUENCE [LARGE SCALE GENOMIC DNA]</scope>
</reference>
<evidence type="ECO:0000256" key="1">
    <source>
        <dbReference type="SAM" id="SignalP"/>
    </source>
</evidence>
<dbReference type="Proteomes" id="UP000762676">
    <property type="component" value="Unassembled WGS sequence"/>
</dbReference>
<comment type="caution">
    <text evidence="2">The sequence shown here is derived from an EMBL/GenBank/DDBJ whole genome shotgun (WGS) entry which is preliminary data.</text>
</comment>
<dbReference type="EMBL" id="BMAT01011680">
    <property type="protein sequence ID" value="GFR77184.1"/>
    <property type="molecule type" value="Genomic_DNA"/>
</dbReference>
<evidence type="ECO:0000313" key="2">
    <source>
        <dbReference type="EMBL" id="GFR77184.1"/>
    </source>
</evidence>